<dbReference type="OrthoDB" id="3365574at2759"/>
<organism evidence="2 3">
    <name type="scientific">Mycosarcoma maydis</name>
    <name type="common">Corn smut fungus</name>
    <name type="synonym">Ustilago maydis</name>
    <dbReference type="NCBI Taxonomy" id="5270"/>
    <lineage>
        <taxon>Eukaryota</taxon>
        <taxon>Fungi</taxon>
        <taxon>Dikarya</taxon>
        <taxon>Basidiomycota</taxon>
        <taxon>Ustilaginomycotina</taxon>
        <taxon>Ustilaginomycetes</taxon>
        <taxon>Ustilaginales</taxon>
        <taxon>Ustilaginaceae</taxon>
        <taxon>Mycosarcoma</taxon>
    </lineage>
</organism>
<protein>
    <submittedName>
        <fullName evidence="2">Uncharacterized protein</fullName>
    </submittedName>
</protein>
<feature type="region of interest" description="Disordered" evidence="1">
    <location>
        <begin position="240"/>
        <end position="265"/>
    </location>
</feature>
<gene>
    <name evidence="2" type="ORF">UMAG_12223</name>
</gene>
<dbReference type="InParanoid" id="A0A0D1CQ64"/>
<keyword evidence="3" id="KW-1185">Reference proteome</keyword>
<reference evidence="2 3" key="1">
    <citation type="journal article" date="2006" name="Nature">
        <title>Insights from the genome of the biotrophic fungal plant pathogen Ustilago maydis.</title>
        <authorList>
            <person name="Kamper J."/>
            <person name="Kahmann R."/>
            <person name="Bolker M."/>
            <person name="Ma L.J."/>
            <person name="Brefort T."/>
            <person name="Saville B.J."/>
            <person name="Banuett F."/>
            <person name="Kronstad J.W."/>
            <person name="Gold S.E."/>
            <person name="Muller O."/>
            <person name="Perlin M.H."/>
            <person name="Wosten H.A."/>
            <person name="de Vries R."/>
            <person name="Ruiz-Herrera J."/>
            <person name="Reynaga-Pena C.G."/>
            <person name="Snetselaar K."/>
            <person name="McCann M."/>
            <person name="Perez-Martin J."/>
            <person name="Feldbrugge M."/>
            <person name="Basse C.W."/>
            <person name="Steinberg G."/>
            <person name="Ibeas J.I."/>
            <person name="Holloman W."/>
            <person name="Guzman P."/>
            <person name="Farman M."/>
            <person name="Stajich J.E."/>
            <person name="Sentandreu R."/>
            <person name="Gonzalez-Prieto J.M."/>
            <person name="Kennell J.C."/>
            <person name="Molina L."/>
            <person name="Schirawski J."/>
            <person name="Mendoza-Mendoza A."/>
            <person name="Greilinger D."/>
            <person name="Munch K."/>
            <person name="Rossel N."/>
            <person name="Scherer M."/>
            <person name="Vranes M."/>
            <person name="Ladendorf O."/>
            <person name="Vincon V."/>
            <person name="Fuchs U."/>
            <person name="Sandrock B."/>
            <person name="Meng S."/>
            <person name="Ho E.C."/>
            <person name="Cahill M.J."/>
            <person name="Boyce K.J."/>
            <person name="Klose J."/>
            <person name="Klosterman S.J."/>
            <person name="Deelstra H.J."/>
            <person name="Ortiz-Castellanos L."/>
            <person name="Li W."/>
            <person name="Sanchez-Alonso P."/>
            <person name="Schreier P.H."/>
            <person name="Hauser-Hahn I."/>
            <person name="Vaupel M."/>
            <person name="Koopmann E."/>
            <person name="Friedrich G."/>
            <person name="Voss H."/>
            <person name="Schluter T."/>
            <person name="Margolis J."/>
            <person name="Platt D."/>
            <person name="Swimmer C."/>
            <person name="Gnirke A."/>
            <person name="Chen F."/>
            <person name="Vysotskaia V."/>
            <person name="Mannhaupt G."/>
            <person name="Guldener U."/>
            <person name="Munsterkotter M."/>
            <person name="Haase D."/>
            <person name="Oesterheld M."/>
            <person name="Mewes H.W."/>
            <person name="Mauceli E.W."/>
            <person name="DeCaprio D."/>
            <person name="Wade C.M."/>
            <person name="Butler J."/>
            <person name="Young S."/>
            <person name="Jaffe D.B."/>
            <person name="Calvo S."/>
            <person name="Nusbaum C."/>
            <person name="Galagan J."/>
            <person name="Birren B.W."/>
        </authorList>
    </citation>
    <scope>NUCLEOTIDE SEQUENCE [LARGE SCALE GENOMIC DNA]</scope>
    <source>
        <strain evidence="3">DSM 14603 / FGSC 9021 / UM521</strain>
    </source>
</reference>
<dbReference type="KEGG" id="uma:UMAG_12223"/>
<dbReference type="GeneID" id="23567975"/>
<accession>A0A0D1CQ64</accession>
<evidence type="ECO:0000313" key="3">
    <source>
        <dbReference type="Proteomes" id="UP000000561"/>
    </source>
</evidence>
<dbReference type="Proteomes" id="UP000000561">
    <property type="component" value="Chromosome 8"/>
</dbReference>
<dbReference type="eggNOG" id="ENOG502TAV8">
    <property type="taxonomic scope" value="Eukaryota"/>
</dbReference>
<dbReference type="RefSeq" id="XP_011389859.1">
    <property type="nucleotide sequence ID" value="XM_011391557.1"/>
</dbReference>
<dbReference type="EMBL" id="CM003147">
    <property type="protein sequence ID" value="KIS68773.1"/>
    <property type="molecule type" value="Genomic_DNA"/>
</dbReference>
<sequence>MRFLRSGVRLPRFHPALPTIQRLLSSQASSSTSKPRILIKPLRHASLEPHAHAFIAPDKRHRVYGCADFTMVLKPFPRHLVDEHGCIDETRLLPPWLPLPPHASTHQRRHLCLPMVPLESRATQKDVVEQTRWEALHLPATWSAHAARPILRVFVLTSKKRIHKRAVLRHRTRSRLVAALRTAISRLEDVDLDVSSMLDVRKQVIMLIANADAYAKDMDALVNEMDKGIRLVTQFASAPRKHHGRRNAVDSVRAKSAFPRTTTRA</sequence>
<proteinExistence type="predicted"/>
<name>A0A0D1CQ64_MYCMD</name>
<dbReference type="AlphaFoldDB" id="A0A0D1CQ64"/>
<evidence type="ECO:0000256" key="1">
    <source>
        <dbReference type="SAM" id="MobiDB-lite"/>
    </source>
</evidence>
<evidence type="ECO:0000313" key="2">
    <source>
        <dbReference type="EMBL" id="KIS68773.1"/>
    </source>
</evidence>
<dbReference type="VEuPathDB" id="FungiDB:UMAG_12223"/>